<keyword evidence="6" id="KW-0695">RNA-directed DNA polymerase</keyword>
<evidence type="ECO:0000256" key="4">
    <source>
        <dbReference type="ARBA" id="ARBA00022759"/>
    </source>
</evidence>
<organism evidence="8 9">
    <name type="scientific">Rhynochetos jubatus</name>
    <name type="common">kagu</name>
    <dbReference type="NCBI Taxonomy" id="54386"/>
    <lineage>
        <taxon>Eukaryota</taxon>
        <taxon>Metazoa</taxon>
        <taxon>Chordata</taxon>
        <taxon>Craniata</taxon>
        <taxon>Vertebrata</taxon>
        <taxon>Euteleostomi</taxon>
        <taxon>Archelosauria</taxon>
        <taxon>Archosauria</taxon>
        <taxon>Dinosauria</taxon>
        <taxon>Saurischia</taxon>
        <taxon>Theropoda</taxon>
        <taxon>Coelurosauria</taxon>
        <taxon>Aves</taxon>
        <taxon>Neognathae</taxon>
        <taxon>Neoaves</taxon>
        <taxon>Phaethontimorphae</taxon>
        <taxon>Eurypygiformes</taxon>
        <taxon>Rhynochetidae</taxon>
        <taxon>Rhynochetos</taxon>
    </lineage>
</organism>
<keyword evidence="3" id="KW-0540">Nuclease</keyword>
<dbReference type="PANTHER" id="PTHR41694">
    <property type="entry name" value="ENDOGENOUS RETROVIRUS GROUP K MEMBER POL PROTEIN"/>
    <property type="match status" value="1"/>
</dbReference>
<evidence type="ECO:0000256" key="3">
    <source>
        <dbReference type="ARBA" id="ARBA00022722"/>
    </source>
</evidence>
<dbReference type="Proteomes" id="UP000570016">
    <property type="component" value="Unassembled WGS sequence"/>
</dbReference>
<feature type="domain" description="Reverse transcriptase thumb" evidence="7">
    <location>
        <begin position="6"/>
        <end position="56"/>
    </location>
</feature>
<evidence type="ECO:0000259" key="7">
    <source>
        <dbReference type="Pfam" id="PF06817"/>
    </source>
</evidence>
<evidence type="ECO:0000256" key="6">
    <source>
        <dbReference type="ARBA" id="ARBA00022918"/>
    </source>
</evidence>
<dbReference type="InterPro" id="IPR043502">
    <property type="entry name" value="DNA/RNA_pol_sf"/>
</dbReference>
<keyword evidence="5" id="KW-0378">Hydrolase</keyword>
<protein>
    <submittedName>
        <fullName evidence="8">POK6 protein</fullName>
    </submittedName>
</protein>
<feature type="non-terminal residue" evidence="8">
    <location>
        <position position="1"/>
    </location>
</feature>
<feature type="non-terminal residue" evidence="8">
    <location>
        <position position="56"/>
    </location>
</feature>
<gene>
    <name evidence="8" type="primary">Ervk6_0</name>
    <name evidence="8" type="ORF">RHYJUB_R15004</name>
</gene>
<evidence type="ECO:0000256" key="5">
    <source>
        <dbReference type="ARBA" id="ARBA00022801"/>
    </source>
</evidence>
<dbReference type="GO" id="GO:0004519">
    <property type="term" value="F:endonuclease activity"/>
    <property type="evidence" value="ECO:0007669"/>
    <property type="project" value="UniProtKB-KW"/>
</dbReference>
<sequence>LIKPRKLKLAPQINTLNDLQKVLGTLNWVRPTLGISTQQFHPLFQLLKGDSDLASP</sequence>
<dbReference type="EMBL" id="VZRY01000945">
    <property type="protein sequence ID" value="NWW85539.1"/>
    <property type="molecule type" value="Genomic_DNA"/>
</dbReference>
<evidence type="ECO:0000313" key="8">
    <source>
        <dbReference type="EMBL" id="NWW85539.1"/>
    </source>
</evidence>
<dbReference type="SUPFAM" id="SSF56672">
    <property type="entry name" value="DNA/RNA polymerases"/>
    <property type="match status" value="1"/>
</dbReference>
<dbReference type="Pfam" id="PF06817">
    <property type="entry name" value="RVT_thumb"/>
    <property type="match status" value="1"/>
</dbReference>
<dbReference type="Gene3D" id="3.30.70.270">
    <property type="match status" value="1"/>
</dbReference>
<keyword evidence="2" id="KW-0548">Nucleotidyltransferase</keyword>
<dbReference type="GO" id="GO:0016787">
    <property type="term" value="F:hydrolase activity"/>
    <property type="evidence" value="ECO:0007669"/>
    <property type="project" value="UniProtKB-KW"/>
</dbReference>
<evidence type="ECO:0000256" key="1">
    <source>
        <dbReference type="ARBA" id="ARBA00022679"/>
    </source>
</evidence>
<evidence type="ECO:0000313" key="9">
    <source>
        <dbReference type="Proteomes" id="UP000570016"/>
    </source>
</evidence>
<dbReference type="GO" id="GO:0035613">
    <property type="term" value="F:RNA stem-loop binding"/>
    <property type="evidence" value="ECO:0007669"/>
    <property type="project" value="TreeGrafter"/>
</dbReference>
<comment type="caution">
    <text evidence="8">The sequence shown here is derived from an EMBL/GenBank/DDBJ whole genome shotgun (WGS) entry which is preliminary data.</text>
</comment>
<dbReference type="InterPro" id="IPR010661">
    <property type="entry name" value="RVT_thumb"/>
</dbReference>
<keyword evidence="9" id="KW-1185">Reference proteome</keyword>
<proteinExistence type="predicted"/>
<accession>A0A7K6RJ68</accession>
<dbReference type="GO" id="GO:0003964">
    <property type="term" value="F:RNA-directed DNA polymerase activity"/>
    <property type="evidence" value="ECO:0007669"/>
    <property type="project" value="UniProtKB-KW"/>
</dbReference>
<name>A0A7K6RJ68_9AVES</name>
<keyword evidence="1" id="KW-0808">Transferase</keyword>
<dbReference type="InterPro" id="IPR043128">
    <property type="entry name" value="Rev_trsase/Diguanyl_cyclase"/>
</dbReference>
<reference evidence="8 9" key="1">
    <citation type="submission" date="2019-09" db="EMBL/GenBank/DDBJ databases">
        <title>Bird 10,000 Genomes (B10K) Project - Family phase.</title>
        <authorList>
            <person name="Zhang G."/>
        </authorList>
    </citation>
    <scope>NUCLEOTIDE SEQUENCE [LARGE SCALE GENOMIC DNA]</scope>
    <source>
        <strain evidence="8">B10K-DU-029-58</strain>
        <tissue evidence="8">Muscle</tissue>
    </source>
</reference>
<dbReference type="PANTHER" id="PTHR41694:SF3">
    <property type="entry name" value="RNA-DIRECTED DNA POLYMERASE-RELATED"/>
    <property type="match status" value="1"/>
</dbReference>
<dbReference type="AlphaFoldDB" id="A0A7K6RJ68"/>
<keyword evidence="4" id="KW-0255">Endonuclease</keyword>
<evidence type="ECO:0000256" key="2">
    <source>
        <dbReference type="ARBA" id="ARBA00022695"/>
    </source>
</evidence>
<dbReference type="OrthoDB" id="422540at2759"/>